<proteinExistence type="predicted"/>
<evidence type="ECO:0000313" key="2">
    <source>
        <dbReference type="EMBL" id="KAG6792739.1"/>
    </source>
</evidence>
<organism evidence="2 3">
    <name type="scientific">Populus tomentosa</name>
    <name type="common">Chinese white poplar</name>
    <dbReference type="NCBI Taxonomy" id="118781"/>
    <lineage>
        <taxon>Eukaryota</taxon>
        <taxon>Viridiplantae</taxon>
        <taxon>Streptophyta</taxon>
        <taxon>Embryophyta</taxon>
        <taxon>Tracheophyta</taxon>
        <taxon>Spermatophyta</taxon>
        <taxon>Magnoliopsida</taxon>
        <taxon>eudicotyledons</taxon>
        <taxon>Gunneridae</taxon>
        <taxon>Pentapetalae</taxon>
        <taxon>rosids</taxon>
        <taxon>fabids</taxon>
        <taxon>Malpighiales</taxon>
        <taxon>Salicaceae</taxon>
        <taxon>Saliceae</taxon>
        <taxon>Populus</taxon>
    </lineage>
</organism>
<comment type="caution">
    <text evidence="2">The sequence shown here is derived from an EMBL/GenBank/DDBJ whole genome shotgun (WGS) entry which is preliminary data.</text>
</comment>
<reference evidence="2" key="1">
    <citation type="journal article" date="2020" name="bioRxiv">
        <title>Hybrid origin of Populus tomentosa Carr. identified through genome sequencing and phylogenomic analysis.</title>
        <authorList>
            <person name="An X."/>
            <person name="Gao K."/>
            <person name="Chen Z."/>
            <person name="Li J."/>
            <person name="Yang X."/>
            <person name="Yang X."/>
            <person name="Zhou J."/>
            <person name="Guo T."/>
            <person name="Zhao T."/>
            <person name="Huang S."/>
            <person name="Miao D."/>
            <person name="Khan W.U."/>
            <person name="Rao P."/>
            <person name="Ye M."/>
            <person name="Lei B."/>
            <person name="Liao W."/>
            <person name="Wang J."/>
            <person name="Ji L."/>
            <person name="Li Y."/>
            <person name="Guo B."/>
            <person name="Mustafa N.S."/>
            <person name="Li S."/>
            <person name="Yun Q."/>
            <person name="Keller S.R."/>
            <person name="Mao J."/>
            <person name="Zhang R."/>
            <person name="Strauss S.H."/>
        </authorList>
    </citation>
    <scope>NUCLEOTIDE SEQUENCE</scope>
    <source>
        <strain evidence="2">GM15</strain>
        <tissue evidence="2">Leaf</tissue>
    </source>
</reference>
<dbReference type="EMBL" id="JAAWWB010000001">
    <property type="protein sequence ID" value="KAG6792739.1"/>
    <property type="molecule type" value="Genomic_DNA"/>
</dbReference>
<dbReference type="Proteomes" id="UP000886885">
    <property type="component" value="Chromosome 1A"/>
</dbReference>
<keyword evidence="3" id="KW-1185">Reference proteome</keyword>
<sequence length="206" mass="23075">MLKNLDEKLETRVYIVEYEIEASAFKIPPLFLPALLAQSKCVTLTAVDVDVLDPHDPTLFKVTVKLIEDVNGVSKSEYVRAEHVGPNYGWCKKGVFGGREREGGCKRGDQRESNNDGHVSGRAETRGRSGETLRFESRGSWLRGVMESVSMRMIKEKDWYELTENQRLTPPPVPQLYLACCTAAQGSNEAFMALCVFRLRASVLAC</sequence>
<protein>
    <submittedName>
        <fullName evidence="2">Uncharacterized protein</fullName>
    </submittedName>
</protein>
<accession>A0A8X8IZ61</accession>
<name>A0A8X8IZ61_POPTO</name>
<feature type="region of interest" description="Disordered" evidence="1">
    <location>
        <begin position="102"/>
        <end position="130"/>
    </location>
</feature>
<evidence type="ECO:0000256" key="1">
    <source>
        <dbReference type="SAM" id="MobiDB-lite"/>
    </source>
</evidence>
<gene>
    <name evidence="2" type="ORF">POTOM_001896</name>
</gene>
<evidence type="ECO:0000313" key="3">
    <source>
        <dbReference type="Proteomes" id="UP000886885"/>
    </source>
</evidence>
<dbReference type="AlphaFoldDB" id="A0A8X8IZ61"/>